<accession>A0A9D4UGP3</accession>
<dbReference type="EMBL" id="JABFUD020000017">
    <property type="protein sequence ID" value="KAI5067579.1"/>
    <property type="molecule type" value="Genomic_DNA"/>
</dbReference>
<proteinExistence type="predicted"/>
<dbReference type="Pfam" id="PF00080">
    <property type="entry name" value="Sod_Cu"/>
    <property type="match status" value="1"/>
</dbReference>
<dbReference type="OrthoDB" id="1686021at2759"/>
<dbReference type="InterPro" id="IPR001424">
    <property type="entry name" value="SOD_Cu_Zn_dom"/>
</dbReference>
<evidence type="ECO:0000313" key="3">
    <source>
        <dbReference type="EMBL" id="KAI5067579.1"/>
    </source>
</evidence>
<evidence type="ECO:0000259" key="2">
    <source>
        <dbReference type="Pfam" id="PF00080"/>
    </source>
</evidence>
<evidence type="ECO:0000256" key="1">
    <source>
        <dbReference type="ARBA" id="ARBA00023008"/>
    </source>
</evidence>
<gene>
    <name evidence="3" type="ORF">GOP47_0018107</name>
</gene>
<evidence type="ECO:0000313" key="4">
    <source>
        <dbReference type="Proteomes" id="UP000886520"/>
    </source>
</evidence>
<dbReference type="SUPFAM" id="SSF49329">
    <property type="entry name" value="Cu,Zn superoxide dismutase-like"/>
    <property type="match status" value="1"/>
</dbReference>
<organism evidence="3 4">
    <name type="scientific">Adiantum capillus-veneris</name>
    <name type="common">Maidenhair fern</name>
    <dbReference type="NCBI Taxonomy" id="13818"/>
    <lineage>
        <taxon>Eukaryota</taxon>
        <taxon>Viridiplantae</taxon>
        <taxon>Streptophyta</taxon>
        <taxon>Embryophyta</taxon>
        <taxon>Tracheophyta</taxon>
        <taxon>Polypodiopsida</taxon>
        <taxon>Polypodiidae</taxon>
        <taxon>Polypodiales</taxon>
        <taxon>Pteridineae</taxon>
        <taxon>Pteridaceae</taxon>
        <taxon>Vittarioideae</taxon>
        <taxon>Adiantum</taxon>
    </lineage>
</organism>
<dbReference type="PANTHER" id="PTHR10003">
    <property type="entry name" value="SUPEROXIDE DISMUTASE CU-ZN -RELATED"/>
    <property type="match status" value="1"/>
</dbReference>
<name>A0A9D4UGP3_ADICA</name>
<protein>
    <recommendedName>
        <fullName evidence="2">Superoxide dismutase copper/zinc binding domain-containing protein</fullName>
    </recommendedName>
</protein>
<dbReference type="Gene3D" id="2.60.40.200">
    <property type="entry name" value="Superoxide dismutase, copper/zinc binding domain"/>
    <property type="match status" value="1"/>
</dbReference>
<dbReference type="Proteomes" id="UP000886520">
    <property type="component" value="Chromosome 17"/>
</dbReference>
<dbReference type="InterPro" id="IPR036423">
    <property type="entry name" value="SOD-like_Cu/Zn_dom_sf"/>
</dbReference>
<dbReference type="GO" id="GO:0006801">
    <property type="term" value="P:superoxide metabolic process"/>
    <property type="evidence" value="ECO:0007669"/>
    <property type="project" value="InterPro"/>
</dbReference>
<dbReference type="GO" id="GO:0005507">
    <property type="term" value="F:copper ion binding"/>
    <property type="evidence" value="ECO:0007669"/>
    <property type="project" value="InterPro"/>
</dbReference>
<dbReference type="AlphaFoldDB" id="A0A9D4UGP3"/>
<feature type="domain" description="Superoxide dismutase copper/zinc binding" evidence="2">
    <location>
        <begin position="5"/>
        <end position="74"/>
    </location>
</feature>
<dbReference type="PRINTS" id="PR00068">
    <property type="entry name" value="CUZNDISMTASE"/>
</dbReference>
<reference evidence="3" key="1">
    <citation type="submission" date="2021-01" db="EMBL/GenBank/DDBJ databases">
        <title>Adiantum capillus-veneris genome.</title>
        <authorList>
            <person name="Fang Y."/>
            <person name="Liao Q."/>
        </authorList>
    </citation>
    <scope>NUCLEOTIDE SEQUENCE</scope>
    <source>
        <strain evidence="3">H3</strain>
        <tissue evidence="3">Leaf</tissue>
    </source>
</reference>
<keyword evidence="1" id="KW-0186">Copper</keyword>
<sequence>MEHGVRHVGDLGNVTIGDDGCVDTSMTDSKIPLIGENSIIGRVVVVHADEDDLGTGGHELSKTTGNAGGRLDCGYQSSSGSLSGSWNNNDGTLSSLSLGSHCKPHYS</sequence>
<dbReference type="InterPro" id="IPR024134">
    <property type="entry name" value="SOD_Cu/Zn_/chaperone"/>
</dbReference>
<keyword evidence="4" id="KW-1185">Reference proteome</keyword>
<comment type="caution">
    <text evidence="3">The sequence shown here is derived from an EMBL/GenBank/DDBJ whole genome shotgun (WGS) entry which is preliminary data.</text>
</comment>